<dbReference type="InterPro" id="IPR050953">
    <property type="entry name" value="N4_N6_ade-DNA_methylase"/>
</dbReference>
<organism evidence="8 9">
    <name type="scientific">Thermobifida cellulosilytica TB100</name>
    <dbReference type="NCBI Taxonomy" id="665004"/>
    <lineage>
        <taxon>Bacteria</taxon>
        <taxon>Bacillati</taxon>
        <taxon>Actinomycetota</taxon>
        <taxon>Actinomycetes</taxon>
        <taxon>Streptosporangiales</taxon>
        <taxon>Nocardiopsidaceae</taxon>
        <taxon>Thermobifida</taxon>
    </lineage>
</organism>
<dbReference type="Gene3D" id="3.40.50.150">
    <property type="entry name" value="Vaccinia Virus protein VP39"/>
    <property type="match status" value="1"/>
</dbReference>
<dbReference type="GO" id="GO:0032259">
    <property type="term" value="P:methylation"/>
    <property type="evidence" value="ECO:0007669"/>
    <property type="project" value="UniProtKB-KW"/>
</dbReference>
<dbReference type="GO" id="GO:0009007">
    <property type="term" value="F:site-specific DNA-methyltransferase (adenine-specific) activity"/>
    <property type="evidence" value="ECO:0007669"/>
    <property type="project" value="UniProtKB-EC"/>
</dbReference>
<keyword evidence="8" id="KW-0540">Nuclease</keyword>
<dbReference type="RefSeq" id="WP_198156276.1">
    <property type="nucleotide sequence ID" value="NZ_KQ950180.1"/>
</dbReference>
<dbReference type="STRING" id="665004.AC529_12425"/>
<proteinExistence type="inferred from homology"/>
<dbReference type="InterPro" id="IPR029063">
    <property type="entry name" value="SAM-dependent_MTases_sf"/>
</dbReference>
<evidence type="ECO:0000256" key="6">
    <source>
        <dbReference type="ARBA" id="ARBA00047942"/>
    </source>
</evidence>
<dbReference type="PRINTS" id="PR00507">
    <property type="entry name" value="N12N6MTFRASE"/>
</dbReference>
<evidence type="ECO:0000256" key="1">
    <source>
        <dbReference type="ARBA" id="ARBA00006594"/>
    </source>
</evidence>
<protein>
    <recommendedName>
        <fullName evidence="2">site-specific DNA-methyltransferase (adenine-specific)</fullName>
        <ecNumber evidence="2">2.1.1.72</ecNumber>
    </recommendedName>
</protein>
<dbReference type="AlphaFoldDB" id="A0A147KGJ3"/>
<dbReference type="PANTHER" id="PTHR33841">
    <property type="entry name" value="DNA METHYLTRANSFERASE YEEA-RELATED"/>
    <property type="match status" value="1"/>
</dbReference>
<keyword evidence="8" id="KW-0255">Endonuclease</keyword>
<dbReference type="PATRIC" id="fig|665004.4.peg.670"/>
<name>A0A147KGJ3_THECS</name>
<dbReference type="GO" id="GO:0004519">
    <property type="term" value="F:endonuclease activity"/>
    <property type="evidence" value="ECO:0007669"/>
    <property type="project" value="UniProtKB-KW"/>
</dbReference>
<feature type="domain" description="Type II methyltransferase M.TaqI-like" evidence="7">
    <location>
        <begin position="146"/>
        <end position="239"/>
    </location>
</feature>
<dbReference type="CDD" id="cd02440">
    <property type="entry name" value="AdoMet_MTases"/>
    <property type="match status" value="1"/>
</dbReference>
<evidence type="ECO:0000256" key="5">
    <source>
        <dbReference type="ARBA" id="ARBA00022691"/>
    </source>
</evidence>
<evidence type="ECO:0000256" key="4">
    <source>
        <dbReference type="ARBA" id="ARBA00022679"/>
    </source>
</evidence>
<evidence type="ECO:0000313" key="8">
    <source>
        <dbReference type="EMBL" id="KUP96426.1"/>
    </source>
</evidence>
<keyword evidence="3" id="KW-0489">Methyltransferase</keyword>
<dbReference type="GO" id="GO:0006304">
    <property type="term" value="P:DNA modification"/>
    <property type="evidence" value="ECO:0007669"/>
    <property type="project" value="InterPro"/>
</dbReference>
<comment type="caution">
    <text evidence="8">The sequence shown here is derived from an EMBL/GenBank/DDBJ whole genome shotgun (WGS) entry which is preliminary data.</text>
</comment>
<comment type="catalytic activity">
    <reaction evidence="6">
        <text>a 2'-deoxyadenosine in DNA + S-adenosyl-L-methionine = an N(6)-methyl-2'-deoxyadenosine in DNA + S-adenosyl-L-homocysteine + H(+)</text>
        <dbReference type="Rhea" id="RHEA:15197"/>
        <dbReference type="Rhea" id="RHEA-COMP:12418"/>
        <dbReference type="Rhea" id="RHEA-COMP:12419"/>
        <dbReference type="ChEBI" id="CHEBI:15378"/>
        <dbReference type="ChEBI" id="CHEBI:57856"/>
        <dbReference type="ChEBI" id="CHEBI:59789"/>
        <dbReference type="ChEBI" id="CHEBI:90615"/>
        <dbReference type="ChEBI" id="CHEBI:90616"/>
        <dbReference type="EC" id="2.1.1.72"/>
    </reaction>
</comment>
<keyword evidence="4" id="KW-0808">Transferase</keyword>
<dbReference type="EC" id="2.1.1.72" evidence="2"/>
<dbReference type="PANTHER" id="PTHR33841:SF5">
    <property type="entry name" value="DNA METHYLASE (MODIFICATION METHYLASE) (METHYLTRANSFERASE)-RELATED"/>
    <property type="match status" value="1"/>
</dbReference>
<evidence type="ECO:0000259" key="7">
    <source>
        <dbReference type="Pfam" id="PF07669"/>
    </source>
</evidence>
<dbReference type="Pfam" id="PF07669">
    <property type="entry name" value="Eco57I"/>
    <property type="match status" value="1"/>
</dbReference>
<dbReference type="EMBL" id="LGEM01000091">
    <property type="protein sequence ID" value="KUP96426.1"/>
    <property type="molecule type" value="Genomic_DNA"/>
</dbReference>
<keyword evidence="5" id="KW-0949">S-adenosyl-L-methionine</keyword>
<keyword evidence="8" id="KW-0378">Hydrolase</keyword>
<evidence type="ECO:0000256" key="2">
    <source>
        <dbReference type="ARBA" id="ARBA00011900"/>
    </source>
</evidence>
<dbReference type="PROSITE" id="PS00092">
    <property type="entry name" value="N6_MTASE"/>
    <property type="match status" value="1"/>
</dbReference>
<reference evidence="9" key="1">
    <citation type="journal article" date="2017" name="Acta Aliment.">
        <title>Plant polysaccharide degrading enzyme system of Thermpbifida cellulosilytica TB100 revealed by de novo genome project data.</title>
        <authorList>
            <person name="Toth A."/>
            <person name="Baka E."/>
            <person name="Luzics S."/>
            <person name="Bata-Vidacs I."/>
            <person name="Nagy I."/>
            <person name="Balint B."/>
            <person name="Herceg R."/>
            <person name="Olasz F."/>
            <person name="Wilk T."/>
            <person name="Nagy T."/>
            <person name="Kriszt B."/>
            <person name="Nagy I."/>
            <person name="Kukolya J."/>
        </authorList>
    </citation>
    <scope>NUCLEOTIDE SEQUENCE [LARGE SCALE GENOMIC DNA]</scope>
    <source>
        <strain evidence="9">TB100</strain>
    </source>
</reference>
<accession>A0A147KGJ3</accession>
<sequence>MAMEAPALAMDLVLRTEARRQEASAALDSTQRGKLGQFFTPAPAADFIASLASLPETGTLRILDPGAGAGSLTASLVARLLEERPGVKISVTACEVDPQLHPALQATLDDCVNTANGFGVHLEVNLVRGDFISWATEGEGLFGEPPEPFDVVIMNPPYKKLAASSRERKLVSEACTETSNLYSAFMALGVHLLNPGGQLLAITPRSFANGPYFRPFRQYFLERMHLDRVHVFEARNKVFADTEVLQENVIFAATRMDTSERGPVVVSTSRSYSEEVRQRTVPYTEMVHPGDREFFIHISADEEDTELAASHANLPATLPALGLQVSTGRVVDFRAKEHLRPDPVDGAVPLIYPLHMHQGAIKWPVPGAKKNNAIMLNEKTEKLTFPLGYYVVVKRLSSKEEKRRVVAAVFDPDQVPCERIGFENHVNVFHVDGAGLPAEVARGLCIWLNSTLLDRFIRRFNGHTQVNATDLRNLRYPSVEQLSAMGRSWEPGVWLEQEKIDELVRQSVK</sequence>
<dbReference type="Proteomes" id="UP000074382">
    <property type="component" value="Unassembled WGS sequence"/>
</dbReference>
<evidence type="ECO:0000313" key="9">
    <source>
        <dbReference type="Proteomes" id="UP000074382"/>
    </source>
</evidence>
<comment type="similarity">
    <text evidence="1">Belongs to the N(4)/N(6)-methyltransferase family.</text>
</comment>
<evidence type="ECO:0000256" key="3">
    <source>
        <dbReference type="ARBA" id="ARBA00022603"/>
    </source>
</evidence>
<keyword evidence="9" id="KW-1185">Reference proteome</keyword>
<dbReference type="InterPro" id="IPR002052">
    <property type="entry name" value="DNA_methylase_N6_adenine_CS"/>
</dbReference>
<dbReference type="InterPro" id="IPR011639">
    <property type="entry name" value="MethylTrfase_TaqI-like_dom"/>
</dbReference>
<dbReference type="SUPFAM" id="SSF53335">
    <property type="entry name" value="S-adenosyl-L-methionine-dependent methyltransferases"/>
    <property type="match status" value="1"/>
</dbReference>
<dbReference type="GO" id="GO:0003676">
    <property type="term" value="F:nucleic acid binding"/>
    <property type="evidence" value="ECO:0007669"/>
    <property type="project" value="InterPro"/>
</dbReference>
<gene>
    <name evidence="8" type="ORF">AC529_12425</name>
</gene>